<dbReference type="SUPFAM" id="SSF54427">
    <property type="entry name" value="NTF2-like"/>
    <property type="match status" value="2"/>
</dbReference>
<dbReference type="GO" id="GO:0030638">
    <property type="term" value="P:polyketide metabolic process"/>
    <property type="evidence" value="ECO:0007669"/>
    <property type="project" value="InterPro"/>
</dbReference>
<dbReference type="Proteomes" id="UP000548326">
    <property type="component" value="Unassembled WGS sequence"/>
</dbReference>
<name>A0A841JDF6_9SPHI</name>
<evidence type="ECO:0000313" key="2">
    <source>
        <dbReference type="EMBL" id="MBB6126638.1"/>
    </source>
</evidence>
<dbReference type="PANTHER" id="PTHR38436">
    <property type="entry name" value="POLYKETIDE CYCLASE SNOAL-LIKE DOMAIN"/>
    <property type="match status" value="1"/>
</dbReference>
<gene>
    <name evidence="2" type="ORF">HDF22_000743</name>
</gene>
<dbReference type="AlphaFoldDB" id="A0A841JDF6"/>
<dbReference type="RefSeq" id="WP_183585743.1">
    <property type="nucleotide sequence ID" value="NZ_JACHCA010000002.1"/>
</dbReference>
<feature type="domain" description="SnoaL-like" evidence="1">
    <location>
        <begin position="13"/>
        <end position="108"/>
    </location>
</feature>
<dbReference type="Pfam" id="PF12680">
    <property type="entry name" value="SnoaL_2"/>
    <property type="match status" value="1"/>
</dbReference>
<protein>
    <submittedName>
        <fullName evidence="2">Putative SnoaL-like aldol condensation-catalyzing enzyme</fullName>
    </submittedName>
</protein>
<dbReference type="InterPro" id="IPR009959">
    <property type="entry name" value="Cyclase_SnoaL-like"/>
</dbReference>
<dbReference type="Gene3D" id="3.10.450.50">
    <property type="match status" value="2"/>
</dbReference>
<accession>A0A841JDF6</accession>
<dbReference type="InterPro" id="IPR032710">
    <property type="entry name" value="NTF2-like_dom_sf"/>
</dbReference>
<dbReference type="InterPro" id="IPR037401">
    <property type="entry name" value="SnoaL-like"/>
</dbReference>
<comment type="caution">
    <text evidence="2">The sequence shown here is derived from an EMBL/GenBank/DDBJ whole genome shotgun (WGS) entry which is preliminary data.</text>
</comment>
<sequence length="250" mass="28431">MDTITNKQRILSFYKLIVGQRKVELIPEFICEDYIQHNPTVKQGRAGIIEMINYLKTLPPPPVGAKSPIIRAIQEGDLVVTHLDITFMGKRMAVIDLFKLKDGMLAEHWDVIQEMPDQMGMAITATNGTAEINESASAIKSKEIVERFYKAVIQKVPVINLVKPDYIEHDATVIESGKSLDAYWSDDNSRQIKIHRIIGEGNFVVVQSEFKRADKAFVFYEIFRVEQEKIAEHWSVRQAIPDGIKPAAMF</sequence>
<dbReference type="EMBL" id="JACHCA010000002">
    <property type="protein sequence ID" value="MBB6126638.1"/>
    <property type="molecule type" value="Genomic_DNA"/>
</dbReference>
<proteinExistence type="predicted"/>
<dbReference type="PANTHER" id="PTHR38436:SF1">
    <property type="entry name" value="ESTER CYCLASE"/>
    <property type="match status" value="1"/>
</dbReference>
<evidence type="ECO:0000259" key="1">
    <source>
        <dbReference type="Pfam" id="PF12680"/>
    </source>
</evidence>
<evidence type="ECO:0000313" key="3">
    <source>
        <dbReference type="Proteomes" id="UP000548326"/>
    </source>
</evidence>
<organism evidence="2 3">
    <name type="scientific">Mucilaginibacter lappiensis</name>
    <dbReference type="NCBI Taxonomy" id="354630"/>
    <lineage>
        <taxon>Bacteria</taxon>
        <taxon>Pseudomonadati</taxon>
        <taxon>Bacteroidota</taxon>
        <taxon>Sphingobacteriia</taxon>
        <taxon>Sphingobacteriales</taxon>
        <taxon>Sphingobacteriaceae</taxon>
        <taxon>Mucilaginibacter</taxon>
    </lineage>
</organism>
<reference evidence="2 3" key="1">
    <citation type="submission" date="2020-08" db="EMBL/GenBank/DDBJ databases">
        <title>Genomic Encyclopedia of Type Strains, Phase IV (KMG-V): Genome sequencing to study the core and pangenomes of soil and plant-associated prokaryotes.</title>
        <authorList>
            <person name="Whitman W."/>
        </authorList>
    </citation>
    <scope>NUCLEOTIDE SEQUENCE [LARGE SCALE GENOMIC DNA]</scope>
    <source>
        <strain evidence="2 3">MP601</strain>
    </source>
</reference>